<dbReference type="EMBL" id="FRBI01000003">
    <property type="protein sequence ID" value="SHL29366.1"/>
    <property type="molecule type" value="Genomic_DNA"/>
</dbReference>
<gene>
    <name evidence="2" type="ORF">SAMN05216499_103318</name>
</gene>
<dbReference type="Pfam" id="PF05973">
    <property type="entry name" value="Gp49"/>
    <property type="match status" value="1"/>
</dbReference>
<sequence length="136" mass="15762">MAIYIVSYISDGWEIEIEPEVRRWLDTLSDRDFLVAEHAAERLLDAPTTLSEPYARYLGDGLRELRFSLGHDGNAVRLTYWLAPERRIVLLTVFRKTRMREDAEVDRAKQARKACEAERHSAHDEFSRDVTKGEGP</sequence>
<evidence type="ECO:0000313" key="3">
    <source>
        <dbReference type="Proteomes" id="UP000184111"/>
    </source>
</evidence>
<dbReference type="STRING" id="310782.SAMN05216499_103318"/>
<feature type="region of interest" description="Disordered" evidence="1">
    <location>
        <begin position="105"/>
        <end position="136"/>
    </location>
</feature>
<organism evidence="2 3">
    <name type="scientific">Actinacidiphila paucisporea</name>
    <dbReference type="NCBI Taxonomy" id="310782"/>
    <lineage>
        <taxon>Bacteria</taxon>
        <taxon>Bacillati</taxon>
        <taxon>Actinomycetota</taxon>
        <taxon>Actinomycetes</taxon>
        <taxon>Kitasatosporales</taxon>
        <taxon>Streptomycetaceae</taxon>
        <taxon>Actinacidiphila</taxon>
    </lineage>
</organism>
<protein>
    <submittedName>
        <fullName evidence="2">Phage derived protein Gp49-like</fullName>
    </submittedName>
</protein>
<dbReference type="Proteomes" id="UP000184111">
    <property type="component" value="Unassembled WGS sequence"/>
</dbReference>
<name>A0A1M6ZFT8_9ACTN</name>
<evidence type="ECO:0000313" key="2">
    <source>
        <dbReference type="EMBL" id="SHL29366.1"/>
    </source>
</evidence>
<keyword evidence="3" id="KW-1185">Reference proteome</keyword>
<evidence type="ECO:0000256" key="1">
    <source>
        <dbReference type="SAM" id="MobiDB-lite"/>
    </source>
</evidence>
<accession>A0A1M6ZFT8</accession>
<reference evidence="2 3" key="1">
    <citation type="submission" date="2016-11" db="EMBL/GenBank/DDBJ databases">
        <authorList>
            <person name="Jaros S."/>
            <person name="Januszkiewicz K."/>
            <person name="Wedrychowicz H."/>
        </authorList>
    </citation>
    <scope>NUCLEOTIDE SEQUENCE [LARGE SCALE GENOMIC DNA]</scope>
    <source>
        <strain evidence="2 3">CGMCC 4.2025</strain>
    </source>
</reference>
<dbReference type="AlphaFoldDB" id="A0A1M6ZFT8"/>
<dbReference type="InterPro" id="IPR009241">
    <property type="entry name" value="HigB-like"/>
</dbReference>
<proteinExistence type="predicted"/>